<dbReference type="NCBIfam" id="TIGR02603">
    <property type="entry name" value="CxxCH_TIGR02603"/>
    <property type="match status" value="1"/>
</dbReference>
<dbReference type="InterPro" id="IPR009056">
    <property type="entry name" value="Cyt_c-like_dom"/>
</dbReference>
<dbReference type="InterPro" id="IPR036909">
    <property type="entry name" value="Cyt_c-like_dom_sf"/>
</dbReference>
<keyword evidence="3 4" id="KW-0408">Iron</keyword>
<dbReference type="Proteomes" id="UP001272242">
    <property type="component" value="Unassembled WGS sequence"/>
</dbReference>
<comment type="caution">
    <text evidence="7">The sequence shown here is derived from an EMBL/GenBank/DDBJ whole genome shotgun (WGS) entry which is preliminary data.</text>
</comment>
<dbReference type="InterPro" id="IPR055557">
    <property type="entry name" value="DUF7133"/>
</dbReference>
<keyword evidence="2 4" id="KW-0479">Metal-binding</keyword>
<reference evidence="8" key="1">
    <citation type="journal article" date="2023" name="Mar. Drugs">
        <title>Gemmata algarum, a Novel Planctomycete Isolated from an Algal Mat, Displays Antimicrobial Activity.</title>
        <authorList>
            <person name="Kumar G."/>
            <person name="Kallscheuer N."/>
            <person name="Kashif M."/>
            <person name="Ahamad S."/>
            <person name="Jagadeeshwari U."/>
            <person name="Pannikurungottu S."/>
            <person name="Haufschild T."/>
            <person name="Kabuu M."/>
            <person name="Sasikala C."/>
            <person name="Jogler C."/>
            <person name="Ramana C."/>
        </authorList>
    </citation>
    <scope>NUCLEOTIDE SEQUENCE [LARGE SCALE GENOMIC DNA]</scope>
    <source>
        <strain evidence="8">JC673</strain>
    </source>
</reference>
<feature type="signal peptide" evidence="5">
    <location>
        <begin position="1"/>
        <end position="19"/>
    </location>
</feature>
<name>A0ABU5EYQ3_9BACT</name>
<evidence type="ECO:0000313" key="7">
    <source>
        <dbReference type="EMBL" id="MDY3559607.1"/>
    </source>
</evidence>
<dbReference type="PROSITE" id="PS51007">
    <property type="entry name" value="CYTC"/>
    <property type="match status" value="1"/>
</dbReference>
<proteinExistence type="predicted"/>
<sequence length="1249" mass="135305">MPRFACLLALLLLSAPLSAQPRGGPLSPADALKALKVADGFQVELFAAEPMLINPTSIDVDHKGRVWVAEAVNYRRKNFGRPIIRKEGDRIQVLVDEKGEGKASKAITFYQGDELYGPLGVCVLPYADGKGQKVFVCQSPDILVFEDKDGDLKADGPPKKFLTGFGGFDHDHGVHGINIGPDGKLYFTVGDSGVTGLQSADGKGRKWVSNTTDVQKGTVWRCDTDGTNLELIAHNFRNNYEACVDSFGEVWLSDNDDDGNQQTRICFVMPGGNYGYGPRGPGQSHWHEEQPGIVHKTLRTGFGSPTGITVYEGDLFAKKYRGSLLHCDAGPREVRWFHRKPKGAGYELEKELLLTSSDNWFRPSDVCVAPDGSIIVADWYDRGVGGHGMGDPTDGRIYRITPKGHTGYKVPEWKLTDPKWYVEALKSPCAAMRYMAFAKIRPLVLQVTDRHKEWVKTKGEFKNDDKTKELFSNLVAIEKELQEANVWDGPPENAARALWLTCVSNRSGWNDTPMYRALASSVLFTDKKRNNGPLPLTLLRIDRSLGDNEFYRTARTMYPLETSSKTDLPKDSIDALNRDPNKFVELYGPTAAAQRELLLSMPGIGLEYVKPVFYALAKKYDGQDHFYRAALNIACGTDPVRRDAILADFDKHFPEWNDKVADLVWELRPKSVLPRLGKLLSDAKLTAAQKSRIVDIIASNDDPSAGQAMLAVLKSGAAPEVKGRAVESLKLFLPTKWKALQGSKELTEQVSSLLSEPKSRVTGLQLAAAIGSADYVGAVADIAKDKEAALDLRKEAVRALGKIKDDASVSALIDIGSPENPLSVACVQALGELLPTGPKPSKHTAVALDALVRAINAGDRGTPELKSAALTALAGNRAGTQWLLDAHQKAALPKELVAQAGQLLRNSPFQGERNRALLLFPAPAKLNPKSLPAVADLARRQGDVARGKAVWNASLTGTAQCAKCHMVRGVGGQIGPDLSMIGKKASRENLYESLLTPSKAIADQYIPHAVTTTADVVVSGLLVGDSADAITLRDANGKDTTIAKADIDGAVRKLKNSLMPDDIVTALNEDELVDLVAYLETLKTAALTPDSFAVAGPFPAESMNKALDTAFGPEAAAFDPKAIWTMKGVTSVGWKTLRPDGKGYFDLAGTHGRAGLNSASYMYFEVDSPAEQGAEVLLGPDDGAKLWLNGKEVFTSRESKAASPEAHKVAVKLAKGKNAVLLKVANGNNPHGFYFSLTSAEELKAVPRK</sequence>
<evidence type="ECO:0000256" key="4">
    <source>
        <dbReference type="PROSITE-ProRule" id="PRU00433"/>
    </source>
</evidence>
<dbReference type="InterPro" id="IPR013428">
    <property type="entry name" value="Membrane-bound_put_N"/>
</dbReference>
<dbReference type="SUPFAM" id="SSF50952">
    <property type="entry name" value="Soluble quinoprotein glucose dehydrogenase"/>
    <property type="match status" value="1"/>
</dbReference>
<dbReference type="EMBL" id="JAXBLV010000111">
    <property type="protein sequence ID" value="MDY3559607.1"/>
    <property type="molecule type" value="Genomic_DNA"/>
</dbReference>
<organism evidence="7 8">
    <name type="scientific">Gemmata algarum</name>
    <dbReference type="NCBI Taxonomy" id="2975278"/>
    <lineage>
        <taxon>Bacteria</taxon>
        <taxon>Pseudomonadati</taxon>
        <taxon>Planctomycetota</taxon>
        <taxon>Planctomycetia</taxon>
        <taxon>Gemmatales</taxon>
        <taxon>Gemmataceae</taxon>
        <taxon>Gemmata</taxon>
    </lineage>
</organism>
<evidence type="ECO:0000256" key="3">
    <source>
        <dbReference type="ARBA" id="ARBA00023004"/>
    </source>
</evidence>
<evidence type="ECO:0000259" key="6">
    <source>
        <dbReference type="PROSITE" id="PS51007"/>
    </source>
</evidence>
<evidence type="ECO:0000256" key="2">
    <source>
        <dbReference type="ARBA" id="ARBA00022723"/>
    </source>
</evidence>
<dbReference type="Gene3D" id="1.10.760.10">
    <property type="entry name" value="Cytochrome c-like domain"/>
    <property type="match status" value="1"/>
</dbReference>
<dbReference type="RefSeq" id="WP_320686338.1">
    <property type="nucleotide sequence ID" value="NZ_JAXBLV010000111.1"/>
</dbReference>
<dbReference type="SUPFAM" id="SSF46626">
    <property type="entry name" value="Cytochrome c"/>
    <property type="match status" value="1"/>
</dbReference>
<dbReference type="InterPro" id="IPR011989">
    <property type="entry name" value="ARM-like"/>
</dbReference>
<dbReference type="Gene3D" id="1.25.10.10">
    <property type="entry name" value="Leucine-rich Repeat Variant"/>
    <property type="match status" value="1"/>
</dbReference>
<evidence type="ECO:0000313" key="8">
    <source>
        <dbReference type="Proteomes" id="UP001272242"/>
    </source>
</evidence>
<evidence type="ECO:0000256" key="1">
    <source>
        <dbReference type="ARBA" id="ARBA00022617"/>
    </source>
</evidence>
<dbReference type="InterPro" id="IPR011042">
    <property type="entry name" value="6-blade_b-propeller_TolB-like"/>
</dbReference>
<dbReference type="Gene3D" id="2.60.120.260">
    <property type="entry name" value="Galactose-binding domain-like"/>
    <property type="match status" value="1"/>
</dbReference>
<protein>
    <submittedName>
        <fullName evidence="7">C-type cytochrome</fullName>
    </submittedName>
</protein>
<keyword evidence="5" id="KW-0732">Signal</keyword>
<feature type="domain" description="Cytochrome c" evidence="6">
    <location>
        <begin position="942"/>
        <end position="1083"/>
    </location>
</feature>
<dbReference type="Pfam" id="PF23500">
    <property type="entry name" value="DUF7133"/>
    <property type="match status" value="1"/>
</dbReference>
<dbReference type="InterPro" id="IPR013427">
    <property type="entry name" value="Haem-bd_dom_put"/>
</dbReference>
<dbReference type="PANTHER" id="PTHR33546:SF1">
    <property type="entry name" value="LARGE, MULTIFUNCTIONAL SECRETED PROTEIN"/>
    <property type="match status" value="1"/>
</dbReference>
<keyword evidence="1 4" id="KW-0349">Heme</keyword>
<feature type="chain" id="PRO_5045411764" evidence="5">
    <location>
        <begin position="20"/>
        <end position="1249"/>
    </location>
</feature>
<dbReference type="NCBIfam" id="TIGR02604">
    <property type="entry name" value="Piru_Ver_Nterm"/>
    <property type="match status" value="1"/>
</dbReference>
<dbReference type="Gene3D" id="2.120.10.30">
    <property type="entry name" value="TolB, C-terminal domain"/>
    <property type="match status" value="1"/>
</dbReference>
<keyword evidence="8" id="KW-1185">Reference proteome</keyword>
<evidence type="ECO:0000256" key="5">
    <source>
        <dbReference type="SAM" id="SignalP"/>
    </source>
</evidence>
<accession>A0ABU5EYQ3</accession>
<dbReference type="InterPro" id="IPR011041">
    <property type="entry name" value="Quinoprot_gluc/sorb_DH_b-prop"/>
</dbReference>
<dbReference type="PANTHER" id="PTHR33546">
    <property type="entry name" value="LARGE, MULTIFUNCTIONAL SECRETED PROTEIN-RELATED"/>
    <property type="match status" value="1"/>
</dbReference>
<gene>
    <name evidence="7" type="ORF">R5W23_000601</name>
</gene>